<feature type="transmembrane region" description="Helical" evidence="6">
    <location>
        <begin position="27"/>
        <end position="45"/>
    </location>
</feature>
<dbReference type="Proteomes" id="UP001312908">
    <property type="component" value="Unassembled WGS sequence"/>
</dbReference>
<proteinExistence type="predicted"/>
<evidence type="ECO:0000256" key="2">
    <source>
        <dbReference type="ARBA" id="ARBA00022448"/>
    </source>
</evidence>
<dbReference type="Gene3D" id="1.20.1250.20">
    <property type="entry name" value="MFS general substrate transporter like domains"/>
    <property type="match status" value="2"/>
</dbReference>
<keyword evidence="9" id="KW-1185">Reference proteome</keyword>
<feature type="domain" description="Major facilitator superfamily (MFS) profile" evidence="7">
    <location>
        <begin position="27"/>
        <end position="433"/>
    </location>
</feature>
<sequence length="451" mass="48981">MSAPANRPEDGLPPAASRAVVKARRRIVPFLLLMYMVAFLDRTNVGIAKQALNVDLGISDAVFALGAGIFFVGYALFEIPSNLILYRVGAQRWMTRIMVTWGLISSGMAFVVGPTSFCVMRLLLGIAEAGFFPGVMLYLTFWFPQRSRAKVLGLFYIGYPMAMVAGNPLSGLLFHLSGLWGFAGWQWMFVVEGLLAVLMGIATFIILPNGPKVVSWLTEAERAALDEILTEEAREIEGPRHEGMWKAFTSPLTICLVVFYGLMQIGSYGVVFYLPEQVSRILQEGQGVYVGLVSAIPWLAAAFAVWLMPQPVQRRLGLRPGIVLCLIGFSGGLVLSAIHGVVTGIVGLSLAASCIMVLSALFWILPLSIFTGKRAAAVVALINSIGNLGGFFAPNIRSLADRFYETPKAGLYAIAMISIFAIALSMVLPLKNHAARERKGKEEALSGQHVF</sequence>
<dbReference type="PROSITE" id="PS50850">
    <property type="entry name" value="MFS"/>
    <property type="match status" value="1"/>
</dbReference>
<comment type="subcellular location">
    <subcellularLocation>
        <location evidence="1">Membrane</location>
        <topology evidence="1">Multi-pass membrane protein</topology>
    </subcellularLocation>
</comment>
<keyword evidence="5 6" id="KW-0472">Membrane</keyword>
<evidence type="ECO:0000313" key="8">
    <source>
        <dbReference type="EMBL" id="MEE8658295.1"/>
    </source>
</evidence>
<accession>A0ABU7U093</accession>
<dbReference type="InterPro" id="IPR036259">
    <property type="entry name" value="MFS_trans_sf"/>
</dbReference>
<feature type="transmembrane region" description="Helical" evidence="6">
    <location>
        <begin position="154"/>
        <end position="175"/>
    </location>
</feature>
<feature type="transmembrane region" description="Helical" evidence="6">
    <location>
        <begin position="187"/>
        <end position="207"/>
    </location>
</feature>
<dbReference type="CDD" id="cd17319">
    <property type="entry name" value="MFS_ExuT_GudP_like"/>
    <property type="match status" value="1"/>
</dbReference>
<feature type="transmembrane region" description="Helical" evidence="6">
    <location>
        <begin position="377"/>
        <end position="397"/>
    </location>
</feature>
<keyword evidence="3 6" id="KW-0812">Transmembrane</keyword>
<organism evidence="8 9">
    <name type="scientific">Sorlinia euscelidii</name>
    <dbReference type="NCBI Taxonomy" id="3081148"/>
    <lineage>
        <taxon>Bacteria</taxon>
        <taxon>Pseudomonadati</taxon>
        <taxon>Pseudomonadota</taxon>
        <taxon>Alphaproteobacteria</taxon>
        <taxon>Acetobacterales</taxon>
        <taxon>Acetobacteraceae</taxon>
        <taxon>Sorlinia</taxon>
    </lineage>
</organism>
<evidence type="ECO:0000259" key="7">
    <source>
        <dbReference type="PROSITE" id="PS50850"/>
    </source>
</evidence>
<dbReference type="RefSeq" id="WP_394819246.1">
    <property type="nucleotide sequence ID" value="NZ_JAWJZY010000002.1"/>
</dbReference>
<feature type="transmembrane region" description="Helical" evidence="6">
    <location>
        <begin position="320"/>
        <end position="339"/>
    </location>
</feature>
<evidence type="ECO:0000256" key="5">
    <source>
        <dbReference type="ARBA" id="ARBA00023136"/>
    </source>
</evidence>
<dbReference type="PANTHER" id="PTHR43791">
    <property type="entry name" value="PERMEASE-RELATED"/>
    <property type="match status" value="1"/>
</dbReference>
<name>A0ABU7U093_9PROT</name>
<reference evidence="8 9" key="1">
    <citation type="submission" date="2023-10" db="EMBL/GenBank/DDBJ databases">
        <title>Sorlinia euscelidii gen. nov., sp. nov., an acetic acid bacteria isolated from the gut of Euscelidius variegatus emitter.</title>
        <authorList>
            <person name="Michoud G."/>
            <person name="Marasco R."/>
            <person name="Seferji K."/>
            <person name="Gonella E."/>
            <person name="Garuglieri E."/>
            <person name="Alma A."/>
            <person name="Mapelli F."/>
            <person name="Borin S."/>
            <person name="Daffonchio D."/>
            <person name="Crotti E."/>
        </authorList>
    </citation>
    <scope>NUCLEOTIDE SEQUENCE [LARGE SCALE GENOMIC DNA]</scope>
    <source>
        <strain evidence="8 9">EV16P</strain>
    </source>
</reference>
<dbReference type="PANTHER" id="PTHR43791:SF30">
    <property type="entry name" value="INNER MEMBRANE TRANSPORT PROTEIN RHMT"/>
    <property type="match status" value="1"/>
</dbReference>
<feature type="transmembrane region" description="Helical" evidence="6">
    <location>
        <begin position="345"/>
        <end position="365"/>
    </location>
</feature>
<evidence type="ECO:0000313" key="9">
    <source>
        <dbReference type="Proteomes" id="UP001312908"/>
    </source>
</evidence>
<dbReference type="InterPro" id="IPR011701">
    <property type="entry name" value="MFS"/>
</dbReference>
<evidence type="ECO:0000256" key="6">
    <source>
        <dbReference type="SAM" id="Phobius"/>
    </source>
</evidence>
<evidence type="ECO:0000256" key="4">
    <source>
        <dbReference type="ARBA" id="ARBA00022989"/>
    </source>
</evidence>
<evidence type="ECO:0000256" key="3">
    <source>
        <dbReference type="ARBA" id="ARBA00022692"/>
    </source>
</evidence>
<evidence type="ECO:0000256" key="1">
    <source>
        <dbReference type="ARBA" id="ARBA00004141"/>
    </source>
</evidence>
<dbReference type="Pfam" id="PF07690">
    <property type="entry name" value="MFS_1"/>
    <property type="match status" value="1"/>
</dbReference>
<keyword evidence="2" id="KW-0813">Transport</keyword>
<dbReference type="InterPro" id="IPR020846">
    <property type="entry name" value="MFS_dom"/>
</dbReference>
<gene>
    <name evidence="8" type="ORF">DOFOFD_04640</name>
</gene>
<comment type="caution">
    <text evidence="8">The sequence shown here is derived from an EMBL/GenBank/DDBJ whole genome shotgun (WGS) entry which is preliminary data.</text>
</comment>
<feature type="transmembrane region" description="Helical" evidence="6">
    <location>
        <begin position="409"/>
        <end position="430"/>
    </location>
</feature>
<feature type="transmembrane region" description="Helical" evidence="6">
    <location>
        <begin position="252"/>
        <end position="274"/>
    </location>
</feature>
<feature type="transmembrane region" description="Helical" evidence="6">
    <location>
        <begin position="57"/>
        <end position="77"/>
    </location>
</feature>
<dbReference type="EMBL" id="JAWJZY010000002">
    <property type="protein sequence ID" value="MEE8658295.1"/>
    <property type="molecule type" value="Genomic_DNA"/>
</dbReference>
<feature type="transmembrane region" description="Helical" evidence="6">
    <location>
        <begin position="123"/>
        <end position="142"/>
    </location>
</feature>
<keyword evidence="4 6" id="KW-1133">Transmembrane helix</keyword>
<feature type="transmembrane region" description="Helical" evidence="6">
    <location>
        <begin position="286"/>
        <end position="308"/>
    </location>
</feature>
<dbReference type="SUPFAM" id="SSF103473">
    <property type="entry name" value="MFS general substrate transporter"/>
    <property type="match status" value="1"/>
</dbReference>
<protein>
    <submittedName>
        <fullName evidence="8">Sugar phosphate permease</fullName>
    </submittedName>
</protein>
<feature type="transmembrane region" description="Helical" evidence="6">
    <location>
        <begin position="98"/>
        <end position="117"/>
    </location>
</feature>